<reference evidence="6 7" key="1">
    <citation type="submission" date="2016-03" db="EMBL/GenBank/DDBJ databases">
        <title>Comparative genomics of the ectomycorrhizal sister species Rhizopogon vinicolor and Rhizopogon vesiculosus (Basidiomycota: Boletales) reveals a divergence of the mating type B locus.</title>
        <authorList>
            <person name="Mujic A.B."/>
            <person name="Kuo A."/>
            <person name="Tritt A."/>
            <person name="Lipzen A."/>
            <person name="Chen C."/>
            <person name="Johnson J."/>
            <person name="Sharma A."/>
            <person name="Barry K."/>
            <person name="Grigoriev I.V."/>
            <person name="Spatafora J.W."/>
        </authorList>
    </citation>
    <scope>NUCLEOTIDE SEQUENCE [LARGE SCALE GENOMIC DNA]</scope>
    <source>
        <strain evidence="6 7">AM-OR11-056</strain>
    </source>
</reference>
<dbReference type="PROSITE" id="PS51409">
    <property type="entry name" value="ARGINASE_2"/>
    <property type="match status" value="1"/>
</dbReference>
<feature type="compositionally biased region" description="Low complexity" evidence="5">
    <location>
        <begin position="16"/>
        <end position="38"/>
    </location>
</feature>
<dbReference type="Gene3D" id="3.40.800.10">
    <property type="entry name" value="Ureohydrolase domain"/>
    <property type="match status" value="1"/>
</dbReference>
<comment type="caution">
    <text evidence="6">The sequence shown here is derived from an EMBL/GenBank/DDBJ whole genome shotgun (WGS) entry which is preliminary data.</text>
</comment>
<dbReference type="PANTHER" id="PTHR43782:SF3">
    <property type="entry name" value="ARGINASE"/>
    <property type="match status" value="1"/>
</dbReference>
<dbReference type="SUPFAM" id="SSF52768">
    <property type="entry name" value="Arginase/deacetylase"/>
    <property type="match status" value="1"/>
</dbReference>
<dbReference type="STRING" id="180088.A0A1J8Q4M2"/>
<dbReference type="EMBL" id="LVVM01003440">
    <property type="protein sequence ID" value="OJA14899.1"/>
    <property type="molecule type" value="Genomic_DNA"/>
</dbReference>
<evidence type="ECO:0008006" key="8">
    <source>
        <dbReference type="Google" id="ProtNLM"/>
    </source>
</evidence>
<dbReference type="GO" id="GO:0005829">
    <property type="term" value="C:cytosol"/>
    <property type="evidence" value="ECO:0007669"/>
    <property type="project" value="TreeGrafter"/>
</dbReference>
<protein>
    <recommendedName>
        <fullName evidence="8">Arginase</fullName>
    </recommendedName>
</protein>
<keyword evidence="2" id="KW-0378">Hydrolase</keyword>
<dbReference type="Proteomes" id="UP000183567">
    <property type="component" value="Unassembled WGS sequence"/>
</dbReference>
<evidence type="ECO:0000313" key="7">
    <source>
        <dbReference type="Proteomes" id="UP000183567"/>
    </source>
</evidence>
<dbReference type="GO" id="GO:0005634">
    <property type="term" value="C:nucleus"/>
    <property type="evidence" value="ECO:0007669"/>
    <property type="project" value="TreeGrafter"/>
</dbReference>
<keyword evidence="1" id="KW-0479">Metal-binding</keyword>
<proteinExistence type="inferred from homology"/>
<keyword evidence="7" id="KW-1185">Reference proteome</keyword>
<keyword evidence="3" id="KW-0464">Manganese</keyword>
<dbReference type="PANTHER" id="PTHR43782">
    <property type="entry name" value="ARGINASE"/>
    <property type="match status" value="1"/>
</dbReference>
<evidence type="ECO:0000256" key="4">
    <source>
        <dbReference type="PROSITE-ProRule" id="PRU00742"/>
    </source>
</evidence>
<dbReference type="GO" id="GO:0004053">
    <property type="term" value="F:arginase activity"/>
    <property type="evidence" value="ECO:0007669"/>
    <property type="project" value="TreeGrafter"/>
</dbReference>
<evidence type="ECO:0000256" key="5">
    <source>
        <dbReference type="SAM" id="MobiDB-lite"/>
    </source>
</evidence>
<sequence length="292" mass="31693">MFHLTAVVRRNSAWTKAPSTSSKQGSSTGSKTSDGASSLMITSSFPARAPALSLPPNKEKPVCEGVAAAVQAYAERGQLPVTLGRDHSLAMGTNPRHSERAYDQECVIWIDTHADINTIESTDSVRMGPSVCICMWDVEKGEKEILNKYNIKAFSMHEFDSTKLTRVLTKIPQVRGGLTFREEHYVCEAIHETGLLVTLDLMARLTSPPCNFDLTTLYGIQEISPALADADSVWQIVTVGCSLAHPTFGKSPTFPLGSCIRPLSSNGNSVGGTLLDVHGDDQQRGMLLRCII</sequence>
<dbReference type="InterPro" id="IPR023696">
    <property type="entry name" value="Ureohydrolase_dom_sf"/>
</dbReference>
<dbReference type="AlphaFoldDB" id="A0A1J8Q4M2"/>
<gene>
    <name evidence="6" type="ORF">AZE42_10402</name>
</gene>
<dbReference type="OrthoDB" id="9992747at2759"/>
<name>A0A1J8Q4M2_9AGAM</name>
<dbReference type="Pfam" id="PF00491">
    <property type="entry name" value="Arginase"/>
    <property type="match status" value="1"/>
</dbReference>
<comment type="similarity">
    <text evidence="4">Belongs to the arginase family.</text>
</comment>
<accession>A0A1J8Q4M2</accession>
<evidence type="ECO:0000256" key="3">
    <source>
        <dbReference type="ARBA" id="ARBA00023211"/>
    </source>
</evidence>
<dbReference type="PRINTS" id="PR00116">
    <property type="entry name" value="ARGINASE"/>
</dbReference>
<dbReference type="InterPro" id="IPR006035">
    <property type="entry name" value="Ureohydrolase"/>
</dbReference>
<evidence type="ECO:0000256" key="2">
    <source>
        <dbReference type="ARBA" id="ARBA00022801"/>
    </source>
</evidence>
<feature type="region of interest" description="Disordered" evidence="5">
    <location>
        <begin position="13"/>
        <end position="38"/>
    </location>
</feature>
<dbReference type="GO" id="GO:0030145">
    <property type="term" value="F:manganese ion binding"/>
    <property type="evidence" value="ECO:0007669"/>
    <property type="project" value="TreeGrafter"/>
</dbReference>
<organism evidence="6 7">
    <name type="scientific">Rhizopogon vesiculosus</name>
    <dbReference type="NCBI Taxonomy" id="180088"/>
    <lineage>
        <taxon>Eukaryota</taxon>
        <taxon>Fungi</taxon>
        <taxon>Dikarya</taxon>
        <taxon>Basidiomycota</taxon>
        <taxon>Agaricomycotina</taxon>
        <taxon>Agaricomycetes</taxon>
        <taxon>Agaricomycetidae</taxon>
        <taxon>Boletales</taxon>
        <taxon>Suillineae</taxon>
        <taxon>Rhizopogonaceae</taxon>
        <taxon>Rhizopogon</taxon>
    </lineage>
</organism>
<evidence type="ECO:0000256" key="1">
    <source>
        <dbReference type="ARBA" id="ARBA00022723"/>
    </source>
</evidence>
<evidence type="ECO:0000313" key="6">
    <source>
        <dbReference type="EMBL" id="OJA14899.1"/>
    </source>
</evidence>